<protein>
    <submittedName>
        <fullName evidence="2">GNAT family N-acetyltransferase</fullName>
    </submittedName>
</protein>
<evidence type="ECO:0000313" key="3">
    <source>
        <dbReference type="Proteomes" id="UP000600139"/>
    </source>
</evidence>
<gene>
    <name evidence="2" type="ORF">JIN84_20575</name>
</gene>
<comment type="caution">
    <text evidence="2">The sequence shown here is derived from an EMBL/GenBank/DDBJ whole genome shotgun (WGS) entry which is preliminary data.</text>
</comment>
<dbReference type="SUPFAM" id="SSF55729">
    <property type="entry name" value="Acyl-CoA N-acyltransferases (Nat)"/>
    <property type="match status" value="1"/>
</dbReference>
<dbReference type="RefSeq" id="WP_200352985.1">
    <property type="nucleotide sequence ID" value="NZ_BAABHZ010000002.1"/>
</dbReference>
<dbReference type="Pfam" id="PF00583">
    <property type="entry name" value="Acetyltransf_1"/>
    <property type="match status" value="1"/>
</dbReference>
<dbReference type="Gene3D" id="3.40.630.30">
    <property type="match status" value="1"/>
</dbReference>
<dbReference type="GO" id="GO:0016747">
    <property type="term" value="F:acyltransferase activity, transferring groups other than amino-acyl groups"/>
    <property type="evidence" value="ECO:0007669"/>
    <property type="project" value="InterPro"/>
</dbReference>
<dbReference type="Proteomes" id="UP000600139">
    <property type="component" value="Unassembled WGS sequence"/>
</dbReference>
<organism evidence="2 3">
    <name type="scientific">Luteolibacter yonseiensis</name>
    <dbReference type="NCBI Taxonomy" id="1144680"/>
    <lineage>
        <taxon>Bacteria</taxon>
        <taxon>Pseudomonadati</taxon>
        <taxon>Verrucomicrobiota</taxon>
        <taxon>Verrucomicrobiia</taxon>
        <taxon>Verrucomicrobiales</taxon>
        <taxon>Verrucomicrobiaceae</taxon>
        <taxon>Luteolibacter</taxon>
    </lineage>
</organism>
<accession>A0A934VDD4</accession>
<dbReference type="InterPro" id="IPR016181">
    <property type="entry name" value="Acyl_CoA_acyltransferase"/>
</dbReference>
<name>A0A934VDD4_9BACT</name>
<dbReference type="AlphaFoldDB" id="A0A934VDD4"/>
<dbReference type="PROSITE" id="PS51186">
    <property type="entry name" value="GNAT"/>
    <property type="match status" value="1"/>
</dbReference>
<dbReference type="EMBL" id="JAENIK010000013">
    <property type="protein sequence ID" value="MBK1818030.1"/>
    <property type="molecule type" value="Genomic_DNA"/>
</dbReference>
<dbReference type="CDD" id="cd04301">
    <property type="entry name" value="NAT_SF"/>
    <property type="match status" value="1"/>
</dbReference>
<evidence type="ECO:0000313" key="2">
    <source>
        <dbReference type="EMBL" id="MBK1818030.1"/>
    </source>
</evidence>
<dbReference type="InterPro" id="IPR000182">
    <property type="entry name" value="GNAT_dom"/>
</dbReference>
<evidence type="ECO:0000259" key="1">
    <source>
        <dbReference type="PROSITE" id="PS51186"/>
    </source>
</evidence>
<sequence>MSVDAPVSHRLRAATRDDLEFQFRLYASTRQEELAAAGFPEAMRESFLGMQFEAQTSHYSLCYPSAEWLIIGSGGEDAGRLILDRAPDHLHIMDIALLPGFRGRGIGTALLRQVLAEAAEKQLPVRLFAFTGERATGLYRRLGFESIMDDGIHTELVWRPAK</sequence>
<dbReference type="InterPro" id="IPR052523">
    <property type="entry name" value="Trichothecene_AcTrans"/>
</dbReference>
<proteinExistence type="predicted"/>
<dbReference type="PANTHER" id="PTHR42791">
    <property type="entry name" value="GNAT FAMILY ACETYLTRANSFERASE"/>
    <property type="match status" value="1"/>
</dbReference>
<keyword evidence="3" id="KW-1185">Reference proteome</keyword>
<feature type="domain" description="N-acetyltransferase" evidence="1">
    <location>
        <begin position="9"/>
        <end position="162"/>
    </location>
</feature>
<dbReference type="PANTHER" id="PTHR42791:SF1">
    <property type="entry name" value="N-ACETYLTRANSFERASE DOMAIN-CONTAINING PROTEIN"/>
    <property type="match status" value="1"/>
</dbReference>
<reference evidence="2" key="1">
    <citation type="submission" date="2021-01" db="EMBL/GenBank/DDBJ databases">
        <title>Modified the classification status of verrucomicrobia.</title>
        <authorList>
            <person name="Feng X."/>
        </authorList>
    </citation>
    <scope>NUCLEOTIDE SEQUENCE</scope>
    <source>
        <strain evidence="2">JCM 18052</strain>
    </source>
</reference>